<dbReference type="EMBL" id="JBHSAY010000006">
    <property type="protein sequence ID" value="MFC4131546.1"/>
    <property type="molecule type" value="Genomic_DNA"/>
</dbReference>
<comment type="caution">
    <text evidence="2">The sequence shown here is derived from an EMBL/GenBank/DDBJ whole genome shotgun (WGS) entry which is preliminary data.</text>
</comment>
<dbReference type="PANTHER" id="PTHR43433">
    <property type="entry name" value="HYDROLASE, ALPHA/BETA FOLD FAMILY PROTEIN"/>
    <property type="match status" value="1"/>
</dbReference>
<dbReference type="PRINTS" id="PR00111">
    <property type="entry name" value="ABHYDROLASE"/>
</dbReference>
<dbReference type="InterPro" id="IPR000073">
    <property type="entry name" value="AB_hydrolase_1"/>
</dbReference>
<proteinExistence type="predicted"/>
<keyword evidence="3" id="KW-1185">Reference proteome</keyword>
<dbReference type="InterPro" id="IPR029058">
    <property type="entry name" value="AB_hydrolase_fold"/>
</dbReference>
<evidence type="ECO:0000259" key="1">
    <source>
        <dbReference type="Pfam" id="PF00561"/>
    </source>
</evidence>
<organism evidence="2 3">
    <name type="scientific">Hamadaea flava</name>
    <dbReference type="NCBI Taxonomy" id="1742688"/>
    <lineage>
        <taxon>Bacteria</taxon>
        <taxon>Bacillati</taxon>
        <taxon>Actinomycetota</taxon>
        <taxon>Actinomycetes</taxon>
        <taxon>Micromonosporales</taxon>
        <taxon>Micromonosporaceae</taxon>
        <taxon>Hamadaea</taxon>
    </lineage>
</organism>
<evidence type="ECO:0000313" key="3">
    <source>
        <dbReference type="Proteomes" id="UP001595816"/>
    </source>
</evidence>
<gene>
    <name evidence="2" type="ORF">ACFOZ4_13125</name>
</gene>
<sequence length="276" mass="29172">MHSVITSDGRVLAVEEYGVPSGVPVVYLHGTPMSRLARHPDDQMFIDLGIRLITYDRPGFGRSTPQPGRIVADAAEDVVTLADALGLSRFAVFGVSGGGPHALAAAAAYPHRISRVATLASLAPCDADGLEWTAGMTEGNQGSSVAARRGRDELTVRLTQAAESPLPLPERDLAVLGRPEIAAMVQPAMAEALAPGVSGWVDDVFALYGLPWGFSPRSVRVPAHLWHGELDELVPAAHSRWLADRIPGATLVTDAEGSHAGHFAATRDTLTWLLAS</sequence>
<dbReference type="PANTHER" id="PTHR43433:SF5">
    <property type="entry name" value="AB HYDROLASE-1 DOMAIN-CONTAINING PROTEIN"/>
    <property type="match status" value="1"/>
</dbReference>
<dbReference type="Pfam" id="PF00561">
    <property type="entry name" value="Abhydrolase_1"/>
    <property type="match status" value="1"/>
</dbReference>
<name>A0ABV8LKP2_9ACTN</name>
<keyword evidence="2" id="KW-0378">Hydrolase</keyword>
<dbReference type="Proteomes" id="UP001595816">
    <property type="component" value="Unassembled WGS sequence"/>
</dbReference>
<protein>
    <submittedName>
        <fullName evidence="2">Alpha/beta fold hydrolase</fullName>
    </submittedName>
</protein>
<dbReference type="Gene3D" id="3.40.50.1820">
    <property type="entry name" value="alpha/beta hydrolase"/>
    <property type="match status" value="1"/>
</dbReference>
<dbReference type="RefSeq" id="WP_253755173.1">
    <property type="nucleotide sequence ID" value="NZ_JAMZDZ010000001.1"/>
</dbReference>
<dbReference type="SUPFAM" id="SSF53474">
    <property type="entry name" value="alpha/beta-Hydrolases"/>
    <property type="match status" value="1"/>
</dbReference>
<feature type="domain" description="AB hydrolase-1" evidence="1">
    <location>
        <begin position="24"/>
        <end position="263"/>
    </location>
</feature>
<reference evidence="3" key="1">
    <citation type="journal article" date="2019" name="Int. J. Syst. Evol. Microbiol.">
        <title>The Global Catalogue of Microorganisms (GCM) 10K type strain sequencing project: providing services to taxonomists for standard genome sequencing and annotation.</title>
        <authorList>
            <consortium name="The Broad Institute Genomics Platform"/>
            <consortium name="The Broad Institute Genome Sequencing Center for Infectious Disease"/>
            <person name="Wu L."/>
            <person name="Ma J."/>
        </authorList>
    </citation>
    <scope>NUCLEOTIDE SEQUENCE [LARGE SCALE GENOMIC DNA]</scope>
    <source>
        <strain evidence="3">CGMCC 4.7289</strain>
    </source>
</reference>
<evidence type="ECO:0000313" key="2">
    <source>
        <dbReference type="EMBL" id="MFC4131546.1"/>
    </source>
</evidence>
<dbReference type="GO" id="GO:0016787">
    <property type="term" value="F:hydrolase activity"/>
    <property type="evidence" value="ECO:0007669"/>
    <property type="project" value="UniProtKB-KW"/>
</dbReference>
<accession>A0ABV8LKP2</accession>
<dbReference type="InterPro" id="IPR050471">
    <property type="entry name" value="AB_hydrolase"/>
</dbReference>